<organism evidence="2 3">
    <name type="scientific">Paraurantiacibacter namhicola</name>
    <dbReference type="NCBI Taxonomy" id="645517"/>
    <lineage>
        <taxon>Bacteria</taxon>
        <taxon>Pseudomonadati</taxon>
        <taxon>Pseudomonadota</taxon>
        <taxon>Alphaproteobacteria</taxon>
        <taxon>Sphingomonadales</taxon>
        <taxon>Erythrobacteraceae</taxon>
        <taxon>Paraurantiacibacter</taxon>
    </lineage>
</organism>
<protein>
    <submittedName>
        <fullName evidence="2">Uncharacterized protein</fullName>
    </submittedName>
</protein>
<evidence type="ECO:0000313" key="3">
    <source>
        <dbReference type="Proteomes" id="UP000092698"/>
    </source>
</evidence>
<dbReference type="RefSeq" id="WP_067787752.1">
    <property type="nucleotide sequence ID" value="NZ_CP016545.1"/>
</dbReference>
<dbReference type="STRING" id="645517.A6F65_01712"/>
<dbReference type="Proteomes" id="UP000092698">
    <property type="component" value="Chromosome"/>
</dbReference>
<keyword evidence="1" id="KW-0732">Signal</keyword>
<name>A0A1C7D952_9SPHN</name>
<gene>
    <name evidence="2" type="ORF">A6F65_01712</name>
</gene>
<sequence>MKTFKKAFAAIGALSLGLAPVAGAAQDTEMKPEVYQLLLDCGTMNLLASTGTEDAAEVEEYEAKALAFWRVGKAYGSADQDKLKTDTDASIERVGALVGSADDKALTDLISRCVGMEETVTKINGEMGS</sequence>
<reference evidence="2 3" key="1">
    <citation type="submission" date="2016-07" db="EMBL/GenBank/DDBJ databases">
        <title>Complete genome sequence of Altererythrobacter namhicola JCM 16345T, containing esterase-encoding genes.</title>
        <authorList>
            <person name="Cheng H."/>
            <person name="Wu Y.-H."/>
            <person name="Jian S.-L."/>
            <person name="Huo Y.-Y."/>
            <person name="Wang C.-S."/>
            <person name="Xu X.-W."/>
        </authorList>
    </citation>
    <scope>NUCLEOTIDE SEQUENCE [LARGE SCALE GENOMIC DNA]</scope>
    <source>
        <strain evidence="2 3">JCM 16345</strain>
    </source>
</reference>
<dbReference type="EMBL" id="CP016545">
    <property type="protein sequence ID" value="ANU08009.1"/>
    <property type="molecule type" value="Genomic_DNA"/>
</dbReference>
<dbReference type="KEGG" id="anh:A6F65_01712"/>
<proteinExistence type="predicted"/>
<dbReference type="AlphaFoldDB" id="A0A1C7D952"/>
<feature type="signal peptide" evidence="1">
    <location>
        <begin position="1"/>
        <end position="24"/>
    </location>
</feature>
<evidence type="ECO:0000256" key="1">
    <source>
        <dbReference type="SAM" id="SignalP"/>
    </source>
</evidence>
<accession>A0A1C7D952</accession>
<feature type="chain" id="PRO_5008884453" evidence="1">
    <location>
        <begin position="25"/>
        <end position="129"/>
    </location>
</feature>
<keyword evidence="3" id="KW-1185">Reference proteome</keyword>
<evidence type="ECO:0000313" key="2">
    <source>
        <dbReference type="EMBL" id="ANU08009.1"/>
    </source>
</evidence>